<dbReference type="PANTHER" id="PTHR22442">
    <property type="match status" value="1"/>
</dbReference>
<dbReference type="Proteomes" id="UP000279307">
    <property type="component" value="Chromosome 11"/>
</dbReference>
<evidence type="ECO:0000313" key="1">
    <source>
        <dbReference type="EMBL" id="RLU16993.1"/>
    </source>
</evidence>
<comment type="caution">
    <text evidence="1">The sequence shown here is derived from an EMBL/GenBank/DDBJ whole genome shotgun (WGS) entry which is preliminary data.</text>
</comment>
<reference evidence="1" key="1">
    <citation type="journal article" date="2018" name="Genome Res.">
        <title>The genomic architecture and molecular evolution of ant odorant receptors.</title>
        <authorList>
            <person name="McKenzie S.K."/>
            <person name="Kronauer D.J.C."/>
        </authorList>
    </citation>
    <scope>NUCLEOTIDE SEQUENCE [LARGE SCALE GENOMIC DNA]</scope>
    <source>
        <strain evidence="1">Clonal line C1</strain>
    </source>
</reference>
<organism evidence="1">
    <name type="scientific">Ooceraea biroi</name>
    <name type="common">Clonal raider ant</name>
    <name type="synonym">Cerapachys biroi</name>
    <dbReference type="NCBI Taxonomy" id="2015173"/>
    <lineage>
        <taxon>Eukaryota</taxon>
        <taxon>Metazoa</taxon>
        <taxon>Ecdysozoa</taxon>
        <taxon>Arthropoda</taxon>
        <taxon>Hexapoda</taxon>
        <taxon>Insecta</taxon>
        <taxon>Pterygota</taxon>
        <taxon>Neoptera</taxon>
        <taxon>Endopterygota</taxon>
        <taxon>Hymenoptera</taxon>
        <taxon>Apocrita</taxon>
        <taxon>Aculeata</taxon>
        <taxon>Formicoidea</taxon>
        <taxon>Formicidae</taxon>
        <taxon>Dorylinae</taxon>
        <taxon>Ooceraea</taxon>
    </lineage>
</organism>
<evidence type="ECO:0008006" key="2">
    <source>
        <dbReference type="Google" id="ProtNLM"/>
    </source>
</evidence>
<dbReference type="OrthoDB" id="8954808at2759"/>
<dbReference type="PANTHER" id="PTHR22442:SF10">
    <property type="entry name" value="N-ACETYLTRANSFERASE, GNAT FAMILY-RELATED"/>
    <property type="match status" value="1"/>
</dbReference>
<name>A0A3L8DA46_OOCBI</name>
<accession>A0A3L8DA46</accession>
<dbReference type="InterPro" id="IPR029625">
    <property type="entry name" value="FAM169"/>
</dbReference>
<proteinExistence type="predicted"/>
<dbReference type="InterPro" id="IPR016181">
    <property type="entry name" value="Acyl_CoA_acyltransferase"/>
</dbReference>
<protein>
    <recommendedName>
        <fullName evidence="2">N-acetyltransferase domain-containing protein</fullName>
    </recommendedName>
</protein>
<dbReference type="AlphaFoldDB" id="A0A3L8DA46"/>
<reference evidence="1" key="2">
    <citation type="submission" date="2018-07" db="EMBL/GenBank/DDBJ databases">
        <authorList>
            <person name="Mckenzie S.K."/>
            <person name="Kronauer D.J.C."/>
        </authorList>
    </citation>
    <scope>NUCLEOTIDE SEQUENCE</scope>
    <source>
        <strain evidence="1">Clonal line C1</strain>
    </source>
</reference>
<dbReference type="EMBL" id="QOIP01000011">
    <property type="protein sequence ID" value="RLU16993.1"/>
    <property type="molecule type" value="Genomic_DNA"/>
</dbReference>
<dbReference type="SUPFAM" id="SSF55729">
    <property type="entry name" value="Acyl-CoA N-acyltransferases (Nat)"/>
    <property type="match status" value="1"/>
</dbReference>
<gene>
    <name evidence="1" type="ORF">DMN91_011062</name>
</gene>
<sequence>MQRHFVIFPVRKRKLGQYKTLQRNRRCAERVRIRTTRLDLRSGLNIHDDVGRVDCADGNHFIAVTLNDEIIDVDDICSDRLEDKWREAQTDRDKVLFYILSQIVYPDFDTPRPEKFESPYALVDERDVVLLRWQGGKAIGFYTVKPTGTEVFSTKERYVMPVVDTAYIRSEYRNRGFGTEIPSDVVARFPSEDIGFSMPISSGMLKILRTFLTGRKEYRLRFWEIADCDIAGSQRLIWCRLKKAAL</sequence>